<protein>
    <recommendedName>
        <fullName evidence="10">Cytochrome P450</fullName>
    </recommendedName>
</protein>
<evidence type="ECO:0000256" key="6">
    <source>
        <dbReference type="PIRSR" id="PIRSR602401-1"/>
    </source>
</evidence>
<dbReference type="Gene3D" id="1.10.630.10">
    <property type="entry name" value="Cytochrome P450"/>
    <property type="match status" value="2"/>
</dbReference>
<gene>
    <name evidence="8" type="ORF">KP509_23G049300</name>
</gene>
<evidence type="ECO:0000256" key="3">
    <source>
        <dbReference type="ARBA" id="ARBA00022723"/>
    </source>
</evidence>
<dbReference type="PANTHER" id="PTHR47944:SF16">
    <property type="entry name" value="CYTOCHROME P450 FAMILY 1 SUBFAMILY A POLYPEPTIDE 1"/>
    <property type="match status" value="1"/>
</dbReference>
<accession>A0A8T2S2R6</accession>
<sequence>MTANTTLLLLQSRPLEKAIIEPPELVHILDDESLPGIGDFVPWLAFLDFFNSRRRWRAHRRIDALIESILAERRRLMAHCAPEGLPHDFLQDNSERKFCLPTTVEWAMSELLRHPECMKRLQEEVDNYLMVNDDHVQEMPYLYNILKEVLRLHPIAPLLVPRVAKFWPDRFLEAETDLHGQHYEYLPFGSGRRMCPGVRLGISVVQVTLANPVREFEWELPQGQNADSIDMSCKGGLGNRKGAPLLAIARRRNL</sequence>
<dbReference type="Proteomes" id="UP000825935">
    <property type="component" value="Chromosome 23"/>
</dbReference>
<dbReference type="PRINTS" id="PR00463">
    <property type="entry name" value="EP450I"/>
</dbReference>
<dbReference type="EMBL" id="CM035428">
    <property type="protein sequence ID" value="KAH7301943.1"/>
    <property type="molecule type" value="Genomic_DNA"/>
</dbReference>
<keyword evidence="9" id="KW-1185">Reference proteome</keyword>
<dbReference type="InterPro" id="IPR002401">
    <property type="entry name" value="Cyt_P450_E_grp-I"/>
</dbReference>
<feature type="binding site" description="axial binding residue" evidence="6">
    <location>
        <position position="195"/>
    </location>
    <ligand>
        <name>heme</name>
        <dbReference type="ChEBI" id="CHEBI:30413"/>
    </ligand>
    <ligandPart>
        <name>Fe</name>
        <dbReference type="ChEBI" id="CHEBI:18248"/>
    </ligandPart>
</feature>
<keyword evidence="4 7" id="KW-0560">Oxidoreductase</keyword>
<dbReference type="AlphaFoldDB" id="A0A8T2S2R6"/>
<dbReference type="PROSITE" id="PS00086">
    <property type="entry name" value="CYTOCHROME_P450"/>
    <property type="match status" value="1"/>
</dbReference>
<dbReference type="InterPro" id="IPR017972">
    <property type="entry name" value="Cyt_P450_CS"/>
</dbReference>
<dbReference type="PRINTS" id="PR00385">
    <property type="entry name" value="P450"/>
</dbReference>
<keyword evidence="2 6" id="KW-0349">Heme</keyword>
<reference evidence="8 9" key="1">
    <citation type="submission" date="2021-08" db="EMBL/GenBank/DDBJ databases">
        <title>WGS assembly of Ceratopteris richardii.</title>
        <authorList>
            <person name="Marchant D.B."/>
            <person name="Chen G."/>
            <person name="Jenkins J."/>
            <person name="Shu S."/>
            <person name="Leebens-Mack J."/>
            <person name="Grimwood J."/>
            <person name="Schmutz J."/>
            <person name="Soltis P."/>
            <person name="Soltis D."/>
            <person name="Chen Z.-H."/>
        </authorList>
    </citation>
    <scope>NUCLEOTIDE SEQUENCE [LARGE SCALE GENOMIC DNA]</scope>
    <source>
        <strain evidence="8">Whitten #5841</strain>
        <tissue evidence="8">Leaf</tissue>
    </source>
</reference>
<name>A0A8T2S2R6_CERRI</name>
<dbReference type="OMA" id="FPIENDH"/>
<dbReference type="GO" id="GO:0016705">
    <property type="term" value="F:oxidoreductase activity, acting on paired donors, with incorporation or reduction of molecular oxygen"/>
    <property type="evidence" value="ECO:0007669"/>
    <property type="project" value="InterPro"/>
</dbReference>
<comment type="similarity">
    <text evidence="1 7">Belongs to the cytochrome P450 family.</text>
</comment>
<evidence type="ECO:0000256" key="4">
    <source>
        <dbReference type="ARBA" id="ARBA00023002"/>
    </source>
</evidence>
<comment type="caution">
    <text evidence="8">The sequence shown here is derived from an EMBL/GenBank/DDBJ whole genome shotgun (WGS) entry which is preliminary data.</text>
</comment>
<evidence type="ECO:0000256" key="1">
    <source>
        <dbReference type="ARBA" id="ARBA00010617"/>
    </source>
</evidence>
<keyword evidence="7" id="KW-0503">Monooxygenase</keyword>
<dbReference type="GO" id="GO:0005506">
    <property type="term" value="F:iron ion binding"/>
    <property type="evidence" value="ECO:0007669"/>
    <property type="project" value="InterPro"/>
</dbReference>
<evidence type="ECO:0008006" key="10">
    <source>
        <dbReference type="Google" id="ProtNLM"/>
    </source>
</evidence>
<comment type="cofactor">
    <cofactor evidence="6">
        <name>heme</name>
        <dbReference type="ChEBI" id="CHEBI:30413"/>
    </cofactor>
</comment>
<evidence type="ECO:0000256" key="5">
    <source>
        <dbReference type="ARBA" id="ARBA00023004"/>
    </source>
</evidence>
<dbReference type="PANTHER" id="PTHR47944">
    <property type="entry name" value="CYTOCHROME P450 98A9"/>
    <property type="match status" value="1"/>
</dbReference>
<evidence type="ECO:0000256" key="2">
    <source>
        <dbReference type="ARBA" id="ARBA00022617"/>
    </source>
</evidence>
<dbReference type="GO" id="GO:0020037">
    <property type="term" value="F:heme binding"/>
    <property type="evidence" value="ECO:0007669"/>
    <property type="project" value="InterPro"/>
</dbReference>
<organism evidence="8 9">
    <name type="scientific">Ceratopteris richardii</name>
    <name type="common">Triangle waterfern</name>
    <dbReference type="NCBI Taxonomy" id="49495"/>
    <lineage>
        <taxon>Eukaryota</taxon>
        <taxon>Viridiplantae</taxon>
        <taxon>Streptophyta</taxon>
        <taxon>Embryophyta</taxon>
        <taxon>Tracheophyta</taxon>
        <taxon>Polypodiopsida</taxon>
        <taxon>Polypodiidae</taxon>
        <taxon>Polypodiales</taxon>
        <taxon>Pteridineae</taxon>
        <taxon>Pteridaceae</taxon>
        <taxon>Parkerioideae</taxon>
        <taxon>Ceratopteris</taxon>
    </lineage>
</organism>
<keyword evidence="5 6" id="KW-0408">Iron</keyword>
<dbReference type="Pfam" id="PF00067">
    <property type="entry name" value="p450"/>
    <property type="match status" value="2"/>
</dbReference>
<dbReference type="InterPro" id="IPR001128">
    <property type="entry name" value="Cyt_P450"/>
</dbReference>
<dbReference type="GO" id="GO:0004497">
    <property type="term" value="F:monooxygenase activity"/>
    <property type="evidence" value="ECO:0007669"/>
    <property type="project" value="UniProtKB-KW"/>
</dbReference>
<dbReference type="SUPFAM" id="SSF48264">
    <property type="entry name" value="Cytochrome P450"/>
    <property type="match status" value="1"/>
</dbReference>
<dbReference type="OrthoDB" id="1055148at2759"/>
<dbReference type="GO" id="GO:0044550">
    <property type="term" value="P:secondary metabolite biosynthetic process"/>
    <property type="evidence" value="ECO:0007669"/>
    <property type="project" value="UniProtKB-ARBA"/>
</dbReference>
<keyword evidence="3 6" id="KW-0479">Metal-binding</keyword>
<evidence type="ECO:0000313" key="8">
    <source>
        <dbReference type="EMBL" id="KAH7301943.1"/>
    </source>
</evidence>
<evidence type="ECO:0000313" key="9">
    <source>
        <dbReference type="Proteomes" id="UP000825935"/>
    </source>
</evidence>
<evidence type="ECO:0000256" key="7">
    <source>
        <dbReference type="RuleBase" id="RU000461"/>
    </source>
</evidence>
<proteinExistence type="inferred from homology"/>
<dbReference type="InterPro" id="IPR036396">
    <property type="entry name" value="Cyt_P450_sf"/>
</dbReference>